<sequence>PLNVLSMAGDDIKMNQFPVVTSMKYVYGEKTDSGQAKMELSSLSALLSIKGIGITVLNDLNEAYKICNTGLSILHIALTMNSPIEYGICIHVQRASKGDVSGSQFIFQMVSGGGRTYIREGSGTTSFINYTDWRKI</sequence>
<evidence type="ECO:0000313" key="2">
    <source>
        <dbReference type="Proteomes" id="UP001143810"/>
    </source>
</evidence>
<name>A0A9X2P114_9BACE</name>
<comment type="caution">
    <text evidence="1">The sequence shown here is derived from an EMBL/GenBank/DDBJ whole genome shotgun (WGS) entry which is preliminary data.</text>
</comment>
<reference evidence="1" key="1">
    <citation type="journal article" date="2022" name="Arch. Microbiol.">
        <title>Bacteroides muris sp. nov. isolated from the cecum of wild-derived house mice.</title>
        <authorList>
            <person name="Fokt H."/>
            <person name="Unni R."/>
            <person name="Repnik U."/>
            <person name="Schmitz R.A."/>
            <person name="Bramkamp M."/>
            <person name="Baines J.F."/>
            <person name="Unterweger D."/>
        </authorList>
    </citation>
    <scope>NUCLEOTIDE SEQUENCE</scope>
    <source>
        <strain evidence="1">KH569_7</strain>
    </source>
</reference>
<organism evidence="1 2">
    <name type="scientific">Bacteroides muris</name>
    <name type="common">ex Fokt et al. 2023</name>
    <dbReference type="NCBI Taxonomy" id="2937417"/>
    <lineage>
        <taxon>Bacteria</taxon>
        <taxon>Pseudomonadati</taxon>
        <taxon>Bacteroidota</taxon>
        <taxon>Bacteroidia</taxon>
        <taxon>Bacteroidales</taxon>
        <taxon>Bacteroidaceae</taxon>
        <taxon>Bacteroides</taxon>
    </lineage>
</organism>
<dbReference type="EMBL" id="JAMZEE010000107">
    <property type="protein sequence ID" value="MCR6510051.1"/>
    <property type="molecule type" value="Genomic_DNA"/>
</dbReference>
<accession>A0A9X2P114</accession>
<dbReference type="Proteomes" id="UP001143810">
    <property type="component" value="Unassembled WGS sequence"/>
</dbReference>
<evidence type="ECO:0000313" key="1">
    <source>
        <dbReference type="EMBL" id="MCR6510051.1"/>
    </source>
</evidence>
<feature type="non-terminal residue" evidence="1">
    <location>
        <position position="1"/>
    </location>
</feature>
<protein>
    <submittedName>
        <fullName evidence="1">Uncharacterized protein</fullName>
    </submittedName>
</protein>
<dbReference type="AlphaFoldDB" id="A0A9X2P114"/>
<reference evidence="1" key="2">
    <citation type="submission" date="2022-04" db="EMBL/GenBank/DDBJ databases">
        <authorList>
            <person name="Fokt H."/>
            <person name="Baines J."/>
        </authorList>
    </citation>
    <scope>NUCLEOTIDE SEQUENCE</scope>
    <source>
        <strain evidence="1">KH569_7</strain>
    </source>
</reference>
<dbReference type="RefSeq" id="WP_257941495.1">
    <property type="nucleotide sequence ID" value="NZ_JAMZEE010000107.1"/>
</dbReference>
<proteinExistence type="predicted"/>
<gene>
    <name evidence="1" type="ORF">M1B78_18365</name>
</gene>